<evidence type="ECO:0000256" key="2">
    <source>
        <dbReference type="SAM" id="MobiDB-lite"/>
    </source>
</evidence>
<dbReference type="InterPro" id="IPR010177">
    <property type="entry name" value="Paired_CXXCH_1"/>
</dbReference>
<keyword evidence="1 3" id="KW-0732">Signal</keyword>
<feature type="chain" id="PRO_5023039088" evidence="3">
    <location>
        <begin position="24"/>
        <end position="657"/>
    </location>
</feature>
<evidence type="ECO:0000256" key="1">
    <source>
        <dbReference type="ARBA" id="ARBA00022729"/>
    </source>
</evidence>
<organism evidence="6 7">
    <name type="scientific">Neorhodopirellula pilleata</name>
    <dbReference type="NCBI Taxonomy" id="2714738"/>
    <lineage>
        <taxon>Bacteria</taxon>
        <taxon>Pseudomonadati</taxon>
        <taxon>Planctomycetota</taxon>
        <taxon>Planctomycetia</taxon>
        <taxon>Pirellulales</taxon>
        <taxon>Pirellulaceae</taxon>
        <taxon>Neorhodopirellula</taxon>
    </lineage>
</organism>
<dbReference type="AlphaFoldDB" id="A0A5C6AV46"/>
<sequence length="657" mass="73216" precursor="true">MIARQNALRLPPRLCLLFFLSWAGCSSPESDPLASSGSNEPETVGPKSAAPEVIVQEIRQTSRAIGPEEVVSDGYVSSDACQECHVETHRSWHASYHRTMTQPVDSETAPAAINGQVVEVQGKTYAFEKQGDHYSVTFPDPLLGGQVHRRRLVLMTGSHHMNVFWYESGVHGTPAQLDIVFLKQEQRWVPRDSSFLQPNHHSNVIELGTWNRTCSRCHATHPKEGYRNATQDWETKVVEHGIACEACHGQGNDHIQQHSTRAAVLLAEGQNANTQDITEADSAADQIVNPSQLSKHASADLCGQCHSVFIPDYDVLSEADYARDGNPFRPGQLLSDTGFSKVVRATEEYRNSEAFVRWSKMEDLGSTFWSDGTIRIAGREYNGLIESPCFQDGEMTCLSCHTMHPSGDQDLTDWRDDQLKPGMRGDEACLQCHDDYRDQIAEHTHHPIESSGSRCMNCHMPHTTYGLLKTIRSHRITSPSIRDSQTSDRPDACSLCHLDQSFAWVSSHLRNWYGQTGAGSSGSDAVATSVSHLLRGDAAQRAVQVAAMGWQPAQEASGTKWIEPFLLLALNDPYDAVRLLSARSMKTLPERFSLPIDPLDSASKRMTAFNESIQIMEKELNASSRPEVLIDEQGRIDFVRVRALLDQRNHRPIVLRE</sequence>
<dbReference type="InterPro" id="IPR036280">
    <property type="entry name" value="Multihaem_cyt_sf"/>
</dbReference>
<reference evidence="6 7" key="1">
    <citation type="submission" date="2019-02" db="EMBL/GenBank/DDBJ databases">
        <title>Deep-cultivation of Planctomycetes and their phenomic and genomic characterization uncovers novel biology.</title>
        <authorList>
            <person name="Wiegand S."/>
            <person name="Jogler M."/>
            <person name="Boedeker C."/>
            <person name="Pinto D."/>
            <person name="Vollmers J."/>
            <person name="Rivas-Marin E."/>
            <person name="Kohn T."/>
            <person name="Peeters S.H."/>
            <person name="Heuer A."/>
            <person name="Rast P."/>
            <person name="Oberbeckmann S."/>
            <person name="Bunk B."/>
            <person name="Jeske O."/>
            <person name="Meyerdierks A."/>
            <person name="Storesund J.E."/>
            <person name="Kallscheuer N."/>
            <person name="Luecker S."/>
            <person name="Lage O.M."/>
            <person name="Pohl T."/>
            <person name="Merkel B.J."/>
            <person name="Hornburger P."/>
            <person name="Mueller R.-W."/>
            <person name="Bruemmer F."/>
            <person name="Labrenz M."/>
            <person name="Spormann A.M."/>
            <person name="Op Den Camp H."/>
            <person name="Overmann J."/>
            <person name="Amann R."/>
            <person name="Jetten M.S.M."/>
            <person name="Mascher T."/>
            <person name="Medema M.H."/>
            <person name="Devos D.P."/>
            <person name="Kaster A.-K."/>
            <person name="Ovreas L."/>
            <person name="Rohde M."/>
            <person name="Galperin M.Y."/>
            <person name="Jogler C."/>
        </authorList>
    </citation>
    <scope>NUCLEOTIDE SEQUENCE [LARGE SCALE GENOMIC DNA]</scope>
    <source>
        <strain evidence="6 7">Pla100</strain>
    </source>
</reference>
<dbReference type="PANTHER" id="PTHR35038:SF8">
    <property type="entry name" value="C-TYPE POLYHEME CYTOCHROME OMCC"/>
    <property type="match status" value="1"/>
</dbReference>
<feature type="domain" description="Cytochrome c-552/4" evidence="5">
    <location>
        <begin position="209"/>
        <end position="249"/>
    </location>
</feature>
<dbReference type="PROSITE" id="PS51257">
    <property type="entry name" value="PROKAR_LIPOPROTEIN"/>
    <property type="match status" value="1"/>
</dbReference>
<feature type="signal peptide" evidence="3">
    <location>
        <begin position="1"/>
        <end position="23"/>
    </location>
</feature>
<dbReference type="SUPFAM" id="SSF48695">
    <property type="entry name" value="Multiheme cytochromes"/>
    <property type="match status" value="1"/>
</dbReference>
<dbReference type="Gene3D" id="1.10.1130.10">
    <property type="entry name" value="Flavocytochrome C3, Chain A"/>
    <property type="match status" value="2"/>
</dbReference>
<evidence type="ECO:0000259" key="4">
    <source>
        <dbReference type="Pfam" id="PF09699"/>
    </source>
</evidence>
<protein>
    <submittedName>
        <fullName evidence="6">Doubled CXXCH motif</fullName>
    </submittedName>
</protein>
<feature type="domain" description="Doubled CXXCH motif" evidence="4">
    <location>
        <begin position="395"/>
        <end position="436"/>
    </location>
</feature>
<evidence type="ECO:0000259" key="5">
    <source>
        <dbReference type="Pfam" id="PF13435"/>
    </source>
</evidence>
<dbReference type="Pfam" id="PF09699">
    <property type="entry name" value="Paired_CXXCH_1"/>
    <property type="match status" value="1"/>
</dbReference>
<gene>
    <name evidence="6" type="ORF">Pla100_02290</name>
</gene>
<dbReference type="OrthoDB" id="234670at2"/>
<feature type="region of interest" description="Disordered" evidence="2">
    <location>
        <begin position="30"/>
        <end position="51"/>
    </location>
</feature>
<accession>A0A5C6AV46</accession>
<proteinExistence type="predicted"/>
<name>A0A5C6AV46_9BACT</name>
<evidence type="ECO:0000313" key="7">
    <source>
        <dbReference type="Proteomes" id="UP000316213"/>
    </source>
</evidence>
<dbReference type="EMBL" id="SJPM01000001">
    <property type="protein sequence ID" value="TWU03311.1"/>
    <property type="molecule type" value="Genomic_DNA"/>
</dbReference>
<evidence type="ECO:0000256" key="3">
    <source>
        <dbReference type="SAM" id="SignalP"/>
    </source>
</evidence>
<keyword evidence="7" id="KW-1185">Reference proteome</keyword>
<dbReference type="RefSeq" id="WP_146575856.1">
    <property type="nucleotide sequence ID" value="NZ_SJPM01000001.1"/>
</dbReference>
<dbReference type="Proteomes" id="UP000316213">
    <property type="component" value="Unassembled WGS sequence"/>
</dbReference>
<feature type="compositionally biased region" description="Polar residues" evidence="2">
    <location>
        <begin position="30"/>
        <end position="41"/>
    </location>
</feature>
<dbReference type="PANTHER" id="PTHR35038">
    <property type="entry name" value="DISSIMILATORY SULFITE REDUCTASE SIRA"/>
    <property type="match status" value="1"/>
</dbReference>
<comment type="caution">
    <text evidence="6">The sequence shown here is derived from an EMBL/GenBank/DDBJ whole genome shotgun (WGS) entry which is preliminary data.</text>
</comment>
<evidence type="ECO:0000313" key="6">
    <source>
        <dbReference type="EMBL" id="TWU03311.1"/>
    </source>
</evidence>
<dbReference type="Pfam" id="PF13435">
    <property type="entry name" value="Cytochrome_C554"/>
    <property type="match status" value="1"/>
</dbReference>
<dbReference type="InterPro" id="IPR051829">
    <property type="entry name" value="Multiheme_Cytochr_ET"/>
</dbReference>
<dbReference type="InterPro" id="IPR023155">
    <property type="entry name" value="Cyt_c-552/4"/>
</dbReference>